<accession>A0A6V7XM57</accession>
<gene>
    <name evidence="3" type="ORF">MENT_LOCUS53813</name>
</gene>
<comment type="caution">
    <text evidence="3">The sequence shown here is derived from an EMBL/GenBank/DDBJ whole genome shotgun (WGS) entry which is preliminary data.</text>
</comment>
<dbReference type="Proteomes" id="UP000580250">
    <property type="component" value="Unassembled WGS sequence"/>
</dbReference>
<feature type="region of interest" description="Disordered" evidence="1">
    <location>
        <begin position="133"/>
        <end position="170"/>
    </location>
</feature>
<sequence>MAALSTLVELMARASATVFSQVYTNALEKAAQQQQQHHQQQLNLQSQQALGKKENFENFSKKNFKKFPSKKFSFSAAFPMFPALMASVSIPQTMPCISPISQQHQQQHQIRPLPIEMPNNTSTNNILIPSKVHPQQQSQNLSENGCSTTKPNRKRKRSKTAGNAEGTPPIKQQILQEVEIKQPNNQQQLPSIEQQQSSSSTSPPSASRISSPDSNSIVHKGRKLKLYAAEEKTDIIDYAKCIGNRAAGREFNVAESSIREWRKNEEKIRKQAETTAGCTQHFEKNRGEILTRIDDELVKMLNSKDKRCTTWYGIAEQVTSLWEEITKELNIEISEMKITMGWISRFMRRNEHRVPKVTPPIIATSSSTNGTLTVASPSITRKNNVAASSTVQPIETRAKARSKASTSSTNAKLKQEKTTEDNNTKNILNESSCSRRKRFRPIRVDADCATLITSQSANQEEQQNGDNLQ</sequence>
<dbReference type="EMBL" id="CAJEWN010001835">
    <property type="protein sequence ID" value="CAD2200351.1"/>
    <property type="molecule type" value="Genomic_DNA"/>
</dbReference>
<evidence type="ECO:0000313" key="4">
    <source>
        <dbReference type="Proteomes" id="UP000580250"/>
    </source>
</evidence>
<evidence type="ECO:0000313" key="3">
    <source>
        <dbReference type="EMBL" id="CAD2200351.1"/>
    </source>
</evidence>
<protein>
    <submittedName>
        <fullName evidence="3">Uncharacterized protein</fullName>
    </submittedName>
</protein>
<evidence type="ECO:0000256" key="1">
    <source>
        <dbReference type="SAM" id="MobiDB-lite"/>
    </source>
</evidence>
<feature type="signal peptide" evidence="2">
    <location>
        <begin position="1"/>
        <end position="16"/>
    </location>
</feature>
<proteinExistence type="predicted"/>
<organism evidence="3 4">
    <name type="scientific">Meloidogyne enterolobii</name>
    <name type="common">Root-knot nematode worm</name>
    <name type="synonym">Meloidogyne mayaguensis</name>
    <dbReference type="NCBI Taxonomy" id="390850"/>
    <lineage>
        <taxon>Eukaryota</taxon>
        <taxon>Metazoa</taxon>
        <taxon>Ecdysozoa</taxon>
        <taxon>Nematoda</taxon>
        <taxon>Chromadorea</taxon>
        <taxon>Rhabditida</taxon>
        <taxon>Tylenchina</taxon>
        <taxon>Tylenchomorpha</taxon>
        <taxon>Tylenchoidea</taxon>
        <taxon>Meloidogynidae</taxon>
        <taxon>Meloidogyninae</taxon>
        <taxon>Meloidogyne</taxon>
    </lineage>
</organism>
<keyword evidence="2" id="KW-0732">Signal</keyword>
<reference evidence="3 4" key="1">
    <citation type="submission" date="2020-08" db="EMBL/GenBank/DDBJ databases">
        <authorList>
            <person name="Koutsovoulos G."/>
            <person name="Danchin GJ E."/>
        </authorList>
    </citation>
    <scope>NUCLEOTIDE SEQUENCE [LARGE SCALE GENOMIC DNA]</scope>
</reference>
<feature type="region of interest" description="Disordered" evidence="1">
    <location>
        <begin position="184"/>
        <end position="218"/>
    </location>
</feature>
<evidence type="ECO:0000256" key="2">
    <source>
        <dbReference type="SAM" id="SignalP"/>
    </source>
</evidence>
<dbReference type="OrthoDB" id="6502958at2759"/>
<feature type="region of interest" description="Disordered" evidence="1">
    <location>
        <begin position="386"/>
        <end position="429"/>
    </location>
</feature>
<feature type="compositionally biased region" description="Low complexity" evidence="1">
    <location>
        <begin position="186"/>
        <end position="217"/>
    </location>
</feature>
<feature type="compositionally biased region" description="Low complexity" evidence="1">
    <location>
        <begin position="403"/>
        <end position="412"/>
    </location>
</feature>
<dbReference type="AlphaFoldDB" id="A0A6V7XM57"/>
<feature type="chain" id="PRO_5028443238" evidence="2">
    <location>
        <begin position="17"/>
        <end position="469"/>
    </location>
</feature>
<name>A0A6V7XM57_MELEN</name>
<feature type="compositionally biased region" description="Polar residues" evidence="1">
    <location>
        <begin position="133"/>
        <end position="150"/>
    </location>
</feature>
<feature type="compositionally biased region" description="Basic and acidic residues" evidence="1">
    <location>
        <begin position="413"/>
        <end position="423"/>
    </location>
</feature>